<dbReference type="InterPro" id="IPR036761">
    <property type="entry name" value="TTHA0802/YceI-like_sf"/>
</dbReference>
<name>A0AAN2CBJ4_UNVUL</name>
<evidence type="ECO:0000256" key="2">
    <source>
        <dbReference type="SAM" id="SignalP"/>
    </source>
</evidence>
<dbReference type="InterPro" id="IPR007372">
    <property type="entry name" value="Lipid/polyisoprenoid-bd_YceI"/>
</dbReference>
<keyword evidence="5" id="KW-1185">Reference proteome</keyword>
<dbReference type="AlphaFoldDB" id="A0AAN2CBJ4"/>
<feature type="domain" description="Lipid/polyisoprenoid-binding YceI-like" evidence="3">
    <location>
        <begin position="26"/>
        <end position="189"/>
    </location>
</feature>
<accession>A0AAN2CBJ4</accession>
<dbReference type="Proteomes" id="UP001317532">
    <property type="component" value="Chromosome"/>
</dbReference>
<evidence type="ECO:0000313" key="5">
    <source>
        <dbReference type="Proteomes" id="UP001317532"/>
    </source>
</evidence>
<keyword evidence="2" id="KW-0732">Signal</keyword>
<protein>
    <submittedName>
        <fullName evidence="4">Polyisoprenoid-binding protein</fullName>
    </submittedName>
</protein>
<dbReference type="Gene3D" id="2.40.128.110">
    <property type="entry name" value="Lipid/polyisoprenoid-binding, YceI-like"/>
    <property type="match status" value="1"/>
</dbReference>
<dbReference type="RefSeq" id="WP_317995420.1">
    <property type="nucleotide sequence ID" value="NZ_AP025523.1"/>
</dbReference>
<feature type="signal peptide" evidence="2">
    <location>
        <begin position="1"/>
        <end position="23"/>
    </location>
</feature>
<evidence type="ECO:0000256" key="1">
    <source>
        <dbReference type="ARBA" id="ARBA00008812"/>
    </source>
</evidence>
<reference evidence="4 5" key="1">
    <citation type="journal article" date="2022" name="ISME Commun">
        <title>Vulcanimicrobium alpinus gen. nov. sp. nov., the first cultivated representative of the candidate phylum 'Eremiobacterota', is a metabolically versatile aerobic anoxygenic phototroph.</title>
        <authorList>
            <person name="Yabe S."/>
            <person name="Muto K."/>
            <person name="Abe K."/>
            <person name="Yokota A."/>
            <person name="Staudigel H."/>
            <person name="Tebo B.M."/>
        </authorList>
    </citation>
    <scope>NUCLEOTIDE SEQUENCE [LARGE SCALE GENOMIC DNA]</scope>
    <source>
        <strain evidence="4 5">WC8-2</strain>
    </source>
</reference>
<proteinExistence type="inferred from homology"/>
<evidence type="ECO:0000259" key="3">
    <source>
        <dbReference type="SMART" id="SM00867"/>
    </source>
</evidence>
<gene>
    <name evidence="4" type="primary">yceI</name>
    <name evidence="4" type="ORF">WPS_31330</name>
</gene>
<dbReference type="PANTHER" id="PTHR34406">
    <property type="entry name" value="PROTEIN YCEI"/>
    <property type="match status" value="1"/>
</dbReference>
<dbReference type="KEGG" id="vab:WPS_31330"/>
<dbReference type="PANTHER" id="PTHR34406:SF1">
    <property type="entry name" value="PROTEIN YCEI"/>
    <property type="match status" value="1"/>
</dbReference>
<evidence type="ECO:0000313" key="4">
    <source>
        <dbReference type="EMBL" id="BDE07857.1"/>
    </source>
</evidence>
<dbReference type="EMBL" id="AP025523">
    <property type="protein sequence ID" value="BDE07857.1"/>
    <property type="molecule type" value="Genomic_DNA"/>
</dbReference>
<dbReference type="SUPFAM" id="SSF101874">
    <property type="entry name" value="YceI-like"/>
    <property type="match status" value="1"/>
</dbReference>
<organism evidence="4 5">
    <name type="scientific">Vulcanimicrobium alpinum</name>
    <dbReference type="NCBI Taxonomy" id="3016050"/>
    <lineage>
        <taxon>Bacteria</taxon>
        <taxon>Bacillati</taxon>
        <taxon>Vulcanimicrobiota</taxon>
        <taxon>Vulcanimicrobiia</taxon>
        <taxon>Vulcanimicrobiales</taxon>
        <taxon>Vulcanimicrobiaceae</taxon>
        <taxon>Vulcanimicrobium</taxon>
    </lineage>
</organism>
<feature type="chain" id="PRO_5042816250" evidence="2">
    <location>
        <begin position="24"/>
        <end position="191"/>
    </location>
</feature>
<dbReference type="SMART" id="SM00867">
    <property type="entry name" value="YceI"/>
    <property type="match status" value="1"/>
</dbReference>
<sequence>MRLAALTLAVLCAAASPAVSARADVEWRADPARSSVTLTVSRLLAPRVTGHLPIAYANVVTGDGATIPRSVVARLDAAALDTGDAARDAQLRGGAFFNTRAYPAIDFSGRRIVPTSPHAFAIDGTLTMRGVTHPLHLDVHEAGELGEPGGARRIRYIASGRFRRSDFGMTSLRGLVGNTVALTIVLETVSR</sequence>
<comment type="similarity">
    <text evidence="1">Belongs to the UPF0312 family.</text>
</comment>
<dbReference type="Pfam" id="PF04264">
    <property type="entry name" value="YceI"/>
    <property type="match status" value="1"/>
</dbReference>